<proteinExistence type="predicted"/>
<dbReference type="RefSeq" id="WP_185989879.1">
    <property type="nucleotide sequence ID" value="NZ_JACCAE010000001.1"/>
</dbReference>
<accession>A0A852VLS9</accession>
<feature type="domain" description="Glycosyl transferase family 1" evidence="3">
    <location>
        <begin position="165"/>
        <end position="318"/>
    </location>
</feature>
<organism evidence="4 5">
    <name type="scientific">Janibacter cremeus</name>
    <dbReference type="NCBI Taxonomy" id="1285192"/>
    <lineage>
        <taxon>Bacteria</taxon>
        <taxon>Bacillati</taxon>
        <taxon>Actinomycetota</taxon>
        <taxon>Actinomycetes</taxon>
        <taxon>Micrococcales</taxon>
        <taxon>Intrasporangiaceae</taxon>
        <taxon>Janibacter</taxon>
    </lineage>
</organism>
<evidence type="ECO:0000313" key="5">
    <source>
        <dbReference type="Proteomes" id="UP000554054"/>
    </source>
</evidence>
<keyword evidence="1" id="KW-0328">Glycosyltransferase</keyword>
<dbReference type="Proteomes" id="UP000554054">
    <property type="component" value="Unassembled WGS sequence"/>
</dbReference>
<name>A0A852VLS9_9MICO</name>
<dbReference type="EMBL" id="JACCAE010000001">
    <property type="protein sequence ID" value="NYF96879.1"/>
    <property type="molecule type" value="Genomic_DNA"/>
</dbReference>
<dbReference type="AlphaFoldDB" id="A0A852VLS9"/>
<evidence type="ECO:0000259" key="3">
    <source>
        <dbReference type="Pfam" id="PF00534"/>
    </source>
</evidence>
<gene>
    <name evidence="4" type="ORF">BJY20_000271</name>
</gene>
<evidence type="ECO:0000256" key="2">
    <source>
        <dbReference type="ARBA" id="ARBA00022679"/>
    </source>
</evidence>
<keyword evidence="2 4" id="KW-0808">Transferase</keyword>
<dbReference type="CDD" id="cd03801">
    <property type="entry name" value="GT4_PimA-like"/>
    <property type="match status" value="1"/>
</dbReference>
<dbReference type="Gene3D" id="3.40.50.2000">
    <property type="entry name" value="Glycogen Phosphorylase B"/>
    <property type="match status" value="2"/>
</dbReference>
<keyword evidence="5" id="KW-1185">Reference proteome</keyword>
<dbReference type="PANTHER" id="PTHR12526">
    <property type="entry name" value="GLYCOSYLTRANSFERASE"/>
    <property type="match status" value="1"/>
</dbReference>
<dbReference type="SUPFAM" id="SSF53756">
    <property type="entry name" value="UDP-Glycosyltransferase/glycogen phosphorylase"/>
    <property type="match status" value="1"/>
</dbReference>
<sequence length="349" mass="36628">MSTVHVVLPGDIDDPLHPSGGNAYDREVCTGLAALGWSVREHPVAGSWPHPEPESRAGLATTFAGLPDGAVVLLDGLVALAAPTQTAVASERLRVVVLAHMVGPDEDAPAERVALLSAAGVVTTSAWTRDQLVERHALPAERVHVAEPGAHHAEATVGSEAGGRLLCVGPISRAKGHDVLLEALADVADLPWTCTCVGPLDRDPVLVGTLRDRVEQLGLTDRVTLTGALPDLSEQYADTDLLVHPTRAEAYGMVVTEALAHAVPVLASDVGGVPLALGHAESHRPGMLVPPGDPHALAEALRLWLDDADTRARLRSAAGARRRELTPWRETVTRVAQVLSEVADGPRSP</sequence>
<dbReference type="Pfam" id="PF00534">
    <property type="entry name" value="Glycos_transf_1"/>
    <property type="match status" value="1"/>
</dbReference>
<dbReference type="PANTHER" id="PTHR12526:SF510">
    <property type="entry name" value="D-INOSITOL 3-PHOSPHATE GLYCOSYLTRANSFERASE"/>
    <property type="match status" value="1"/>
</dbReference>
<evidence type="ECO:0000256" key="1">
    <source>
        <dbReference type="ARBA" id="ARBA00022676"/>
    </source>
</evidence>
<evidence type="ECO:0000313" key="4">
    <source>
        <dbReference type="EMBL" id="NYF96879.1"/>
    </source>
</evidence>
<comment type="caution">
    <text evidence="4">The sequence shown here is derived from an EMBL/GenBank/DDBJ whole genome shotgun (WGS) entry which is preliminary data.</text>
</comment>
<dbReference type="InterPro" id="IPR001296">
    <property type="entry name" value="Glyco_trans_1"/>
</dbReference>
<protein>
    <submittedName>
        <fullName evidence="4">Glycosyltransferase involved in cell wall biosynthesis</fullName>
    </submittedName>
</protein>
<reference evidence="4 5" key="1">
    <citation type="submission" date="2020-07" db="EMBL/GenBank/DDBJ databases">
        <title>Sequencing the genomes of 1000 actinobacteria strains.</title>
        <authorList>
            <person name="Klenk H.-P."/>
        </authorList>
    </citation>
    <scope>NUCLEOTIDE SEQUENCE [LARGE SCALE GENOMIC DNA]</scope>
    <source>
        <strain evidence="4 5">DSM 26154</strain>
    </source>
</reference>
<dbReference type="GO" id="GO:0016757">
    <property type="term" value="F:glycosyltransferase activity"/>
    <property type="evidence" value="ECO:0007669"/>
    <property type="project" value="UniProtKB-KW"/>
</dbReference>